<gene>
    <name evidence="1" type="ORF">ANN_17683</name>
</gene>
<keyword evidence="2" id="KW-1185">Reference proteome</keyword>
<sequence>MAWNSPEFTKNILSDVYSNFKALLDEPFDISASIYDGPCKPHVVAVIGLHLNVVDRLRRITACRLLSSPRRAPLPSAPWSPYRLSRDLPSCGTCDKSLDVAVTILNKSINTLLFADDQVAENILIRWNYYESYRVMVYHNLCIRVSP</sequence>
<dbReference type="EMBL" id="JAJSOF020000021">
    <property type="protein sequence ID" value="KAJ4437538.1"/>
    <property type="molecule type" value="Genomic_DNA"/>
</dbReference>
<evidence type="ECO:0000313" key="2">
    <source>
        <dbReference type="Proteomes" id="UP001148838"/>
    </source>
</evidence>
<protein>
    <submittedName>
        <fullName evidence="1">Uncharacterized protein</fullName>
    </submittedName>
</protein>
<organism evidence="1 2">
    <name type="scientific">Periplaneta americana</name>
    <name type="common">American cockroach</name>
    <name type="synonym">Blatta americana</name>
    <dbReference type="NCBI Taxonomy" id="6978"/>
    <lineage>
        <taxon>Eukaryota</taxon>
        <taxon>Metazoa</taxon>
        <taxon>Ecdysozoa</taxon>
        <taxon>Arthropoda</taxon>
        <taxon>Hexapoda</taxon>
        <taxon>Insecta</taxon>
        <taxon>Pterygota</taxon>
        <taxon>Neoptera</taxon>
        <taxon>Polyneoptera</taxon>
        <taxon>Dictyoptera</taxon>
        <taxon>Blattodea</taxon>
        <taxon>Blattoidea</taxon>
        <taxon>Blattidae</taxon>
        <taxon>Blattinae</taxon>
        <taxon>Periplaneta</taxon>
    </lineage>
</organism>
<dbReference type="Proteomes" id="UP001148838">
    <property type="component" value="Unassembled WGS sequence"/>
</dbReference>
<name>A0ABQ8SUL2_PERAM</name>
<accession>A0ABQ8SUL2</accession>
<reference evidence="1 2" key="1">
    <citation type="journal article" date="2022" name="Allergy">
        <title>Genome assembly and annotation of Periplaneta americana reveal a comprehensive cockroach allergen profile.</title>
        <authorList>
            <person name="Wang L."/>
            <person name="Xiong Q."/>
            <person name="Saelim N."/>
            <person name="Wang L."/>
            <person name="Nong W."/>
            <person name="Wan A.T."/>
            <person name="Shi M."/>
            <person name="Liu X."/>
            <person name="Cao Q."/>
            <person name="Hui J.H.L."/>
            <person name="Sookrung N."/>
            <person name="Leung T.F."/>
            <person name="Tungtrongchitr A."/>
            <person name="Tsui S.K.W."/>
        </authorList>
    </citation>
    <scope>NUCLEOTIDE SEQUENCE [LARGE SCALE GENOMIC DNA]</scope>
    <source>
        <strain evidence="1">PWHHKU_190912</strain>
    </source>
</reference>
<evidence type="ECO:0000313" key="1">
    <source>
        <dbReference type="EMBL" id="KAJ4437538.1"/>
    </source>
</evidence>
<proteinExistence type="predicted"/>
<comment type="caution">
    <text evidence="1">The sequence shown here is derived from an EMBL/GenBank/DDBJ whole genome shotgun (WGS) entry which is preliminary data.</text>
</comment>